<comment type="caution">
    <text evidence="9">The sequence shown here is derived from an EMBL/GenBank/DDBJ whole genome shotgun (WGS) entry which is preliminary data.</text>
</comment>
<dbReference type="PROSITE" id="PS00092">
    <property type="entry name" value="N6_MTASE"/>
    <property type="match status" value="1"/>
</dbReference>
<dbReference type="SUPFAM" id="SSF53335">
    <property type="entry name" value="S-adenosyl-L-methionine-dependent methyltransferases"/>
    <property type="match status" value="1"/>
</dbReference>
<dbReference type="PANTHER" id="PTHR43542">
    <property type="entry name" value="METHYLTRANSFERASE"/>
    <property type="match status" value="1"/>
</dbReference>
<dbReference type="InterPro" id="IPR004398">
    <property type="entry name" value="RNA_MeTrfase_RsmD"/>
</dbReference>
<dbReference type="Pfam" id="PF03602">
    <property type="entry name" value="Cons_hypoth95"/>
    <property type="match status" value="1"/>
</dbReference>
<keyword evidence="6 8" id="KW-0808">Transferase</keyword>
<dbReference type="CDD" id="cd02440">
    <property type="entry name" value="AdoMet_MTases"/>
    <property type="match status" value="1"/>
</dbReference>
<evidence type="ECO:0000313" key="10">
    <source>
        <dbReference type="Proteomes" id="UP001359886"/>
    </source>
</evidence>
<evidence type="ECO:0000256" key="7">
    <source>
        <dbReference type="ARBA" id="ARBA00048326"/>
    </source>
</evidence>
<keyword evidence="10" id="KW-1185">Reference proteome</keyword>
<keyword evidence="8" id="KW-0698">rRNA processing</keyword>
<name>A0AAW9RFQ3_9GAMM</name>
<evidence type="ECO:0000256" key="3">
    <source>
        <dbReference type="ARBA" id="ARBA00012141"/>
    </source>
</evidence>
<gene>
    <name evidence="9" type="primary">rsmD</name>
    <name evidence="9" type="ORF">V3330_06290</name>
</gene>
<dbReference type="Proteomes" id="UP001359886">
    <property type="component" value="Unassembled WGS sequence"/>
</dbReference>
<dbReference type="GO" id="GO:0003676">
    <property type="term" value="F:nucleic acid binding"/>
    <property type="evidence" value="ECO:0007669"/>
    <property type="project" value="InterPro"/>
</dbReference>
<accession>A0AAW9RFQ3</accession>
<comment type="similarity">
    <text evidence="2 8">Belongs to the methyltransferase superfamily. RsmD family.</text>
</comment>
<dbReference type="EMBL" id="JAZHOG010000003">
    <property type="protein sequence ID" value="MEJ8567230.1"/>
    <property type="molecule type" value="Genomic_DNA"/>
</dbReference>
<evidence type="ECO:0000256" key="5">
    <source>
        <dbReference type="ARBA" id="ARBA00022603"/>
    </source>
</evidence>
<evidence type="ECO:0000256" key="8">
    <source>
        <dbReference type="PIRNR" id="PIRNR004553"/>
    </source>
</evidence>
<dbReference type="NCBIfam" id="TIGR00095">
    <property type="entry name" value="16S rRNA (guanine(966)-N(2))-methyltransferase RsmD"/>
    <property type="match status" value="1"/>
</dbReference>
<comment type="catalytic activity">
    <reaction evidence="7 8">
        <text>guanosine(966) in 16S rRNA + S-adenosyl-L-methionine = N(2)-methylguanosine(966) in 16S rRNA + S-adenosyl-L-homocysteine + H(+)</text>
        <dbReference type="Rhea" id="RHEA:23548"/>
        <dbReference type="Rhea" id="RHEA-COMP:10211"/>
        <dbReference type="Rhea" id="RHEA-COMP:10212"/>
        <dbReference type="ChEBI" id="CHEBI:15378"/>
        <dbReference type="ChEBI" id="CHEBI:57856"/>
        <dbReference type="ChEBI" id="CHEBI:59789"/>
        <dbReference type="ChEBI" id="CHEBI:74269"/>
        <dbReference type="ChEBI" id="CHEBI:74481"/>
        <dbReference type="EC" id="2.1.1.171"/>
    </reaction>
</comment>
<dbReference type="Gene3D" id="3.40.50.150">
    <property type="entry name" value="Vaccinia Virus protein VP39"/>
    <property type="match status" value="1"/>
</dbReference>
<evidence type="ECO:0000256" key="1">
    <source>
        <dbReference type="ARBA" id="ARBA00002649"/>
    </source>
</evidence>
<dbReference type="RefSeq" id="WP_354694544.1">
    <property type="nucleotide sequence ID" value="NZ_JAZHOG010000003.1"/>
</dbReference>
<organism evidence="9 10">
    <name type="scientific">Elongatibacter sediminis</name>
    <dbReference type="NCBI Taxonomy" id="3119006"/>
    <lineage>
        <taxon>Bacteria</taxon>
        <taxon>Pseudomonadati</taxon>
        <taxon>Pseudomonadota</taxon>
        <taxon>Gammaproteobacteria</taxon>
        <taxon>Chromatiales</taxon>
        <taxon>Wenzhouxiangellaceae</taxon>
        <taxon>Elongatibacter</taxon>
    </lineage>
</organism>
<evidence type="ECO:0000256" key="6">
    <source>
        <dbReference type="ARBA" id="ARBA00022679"/>
    </source>
</evidence>
<dbReference type="PANTHER" id="PTHR43542:SF1">
    <property type="entry name" value="METHYLTRANSFERASE"/>
    <property type="match status" value="1"/>
</dbReference>
<evidence type="ECO:0000256" key="4">
    <source>
        <dbReference type="ARBA" id="ARBA00013682"/>
    </source>
</evidence>
<dbReference type="GO" id="GO:0052913">
    <property type="term" value="F:16S rRNA (guanine(966)-N(2))-methyltransferase activity"/>
    <property type="evidence" value="ECO:0007669"/>
    <property type="project" value="UniProtKB-EC"/>
</dbReference>
<dbReference type="InterPro" id="IPR029063">
    <property type="entry name" value="SAM-dependent_MTases_sf"/>
</dbReference>
<keyword evidence="8" id="KW-0949">S-adenosyl-L-methionine</keyword>
<evidence type="ECO:0000313" key="9">
    <source>
        <dbReference type="EMBL" id="MEJ8567230.1"/>
    </source>
</evidence>
<sequence length="198" mass="21096">MSRKQSKARGRSGKSGMVRIIGGSWRGRRLPVADVPGLRPSGDRSRETLFNWLQAELPGARVADLFAGTGVLGFEAVSRGAAGAVLIEQDRDAVRVLSGSVAALDAQSRVEVSEGDALAWLKNRAAGSLDIVFADPPFGAGLARPVLEALRTCPALRTGGLVYLETARDAGLQGLPRGWEVVREKVLGEVRMQLLQKI</sequence>
<dbReference type="PIRSF" id="PIRSF004553">
    <property type="entry name" value="CHP00095"/>
    <property type="match status" value="1"/>
</dbReference>
<proteinExistence type="inferred from homology"/>
<dbReference type="AlphaFoldDB" id="A0AAW9RFQ3"/>
<reference evidence="9 10" key="1">
    <citation type="submission" date="2024-02" db="EMBL/GenBank/DDBJ databases">
        <title>A novel Wenzhouxiangellaceae bacterium, isolated from coastal sediments.</title>
        <authorList>
            <person name="Du Z.-J."/>
            <person name="Ye Y.-Q."/>
            <person name="Zhang X.-Y."/>
        </authorList>
    </citation>
    <scope>NUCLEOTIDE SEQUENCE [LARGE SCALE GENOMIC DNA]</scope>
    <source>
        <strain evidence="9 10">CH-27</strain>
    </source>
</reference>
<evidence type="ECO:0000256" key="2">
    <source>
        <dbReference type="ARBA" id="ARBA00005269"/>
    </source>
</evidence>
<comment type="function">
    <text evidence="1 8">Specifically methylates the guanine in position 966 of 16S rRNA in the assembled 30S particle.</text>
</comment>
<dbReference type="InterPro" id="IPR002052">
    <property type="entry name" value="DNA_methylase_N6_adenine_CS"/>
</dbReference>
<protein>
    <recommendedName>
        <fullName evidence="4 8">Ribosomal RNA small subunit methyltransferase D</fullName>
        <ecNumber evidence="3 8">2.1.1.171</ecNumber>
    </recommendedName>
</protein>
<dbReference type="EC" id="2.1.1.171" evidence="3 8"/>
<keyword evidence="5 8" id="KW-0489">Methyltransferase</keyword>